<name>A0A2T0R427_9ACTN</name>
<dbReference type="AlphaFoldDB" id="A0A2T0R427"/>
<evidence type="ECO:0000313" key="2">
    <source>
        <dbReference type="Proteomes" id="UP000238083"/>
    </source>
</evidence>
<dbReference type="InterPro" id="IPR007061">
    <property type="entry name" value="MST-like"/>
</dbReference>
<accession>A0A2T0R427</accession>
<evidence type="ECO:0000313" key="1">
    <source>
        <dbReference type="EMBL" id="PRY15080.1"/>
    </source>
</evidence>
<sequence>MTLVPYTAGEKPSLVASLQRHREALLWKLEGLDDEQLRRRVVGSEITLLGTVKHLASVEYGWFCSTFGRPSDEISSAVLDEDPQADWRIHPWETTEGVLAYYERARAAADAVIGELKVTERGTAWHGATVTLRWVLIHMIEETARHAGHVDVLRELVDGRTGDHRETPTSVS</sequence>
<keyword evidence="2" id="KW-1185">Reference proteome</keyword>
<gene>
    <name evidence="1" type="ORF">CLV37_1054</name>
</gene>
<reference evidence="1 2" key="1">
    <citation type="submission" date="2018-03" db="EMBL/GenBank/DDBJ databases">
        <title>Genomic Encyclopedia of Archaeal and Bacterial Type Strains, Phase II (KMG-II): from individual species to whole genera.</title>
        <authorList>
            <person name="Goeker M."/>
        </authorList>
    </citation>
    <scope>NUCLEOTIDE SEQUENCE [LARGE SCALE GENOMIC DNA]</scope>
    <source>
        <strain evidence="1 2">DSM 19711</strain>
    </source>
</reference>
<comment type="caution">
    <text evidence="1">The sequence shown here is derived from an EMBL/GenBank/DDBJ whole genome shotgun (WGS) entry which is preliminary data.</text>
</comment>
<dbReference type="Proteomes" id="UP000238083">
    <property type="component" value="Unassembled WGS sequence"/>
</dbReference>
<protein>
    <submittedName>
        <fullName evidence="1">Uncharacterized protein DUF664</fullName>
    </submittedName>
</protein>
<dbReference type="SUPFAM" id="SSF109854">
    <property type="entry name" value="DinB/YfiT-like putative metalloenzymes"/>
    <property type="match status" value="1"/>
</dbReference>
<dbReference type="RefSeq" id="WP_106210217.1">
    <property type="nucleotide sequence ID" value="NZ_PVZF01000005.1"/>
</dbReference>
<dbReference type="EMBL" id="PVZF01000005">
    <property type="protein sequence ID" value="PRY15080.1"/>
    <property type="molecule type" value="Genomic_DNA"/>
</dbReference>
<dbReference type="Pfam" id="PF04978">
    <property type="entry name" value="MST"/>
    <property type="match status" value="1"/>
</dbReference>
<proteinExistence type="predicted"/>
<dbReference type="Gene3D" id="1.20.120.450">
    <property type="entry name" value="dinb family like domain"/>
    <property type="match status" value="1"/>
</dbReference>
<organism evidence="1 2">
    <name type="scientific">Kineococcus rhizosphaerae</name>
    <dbReference type="NCBI Taxonomy" id="559628"/>
    <lineage>
        <taxon>Bacteria</taxon>
        <taxon>Bacillati</taxon>
        <taxon>Actinomycetota</taxon>
        <taxon>Actinomycetes</taxon>
        <taxon>Kineosporiales</taxon>
        <taxon>Kineosporiaceae</taxon>
        <taxon>Kineococcus</taxon>
    </lineage>
</organism>
<dbReference type="OrthoDB" id="4548523at2"/>
<dbReference type="InterPro" id="IPR034660">
    <property type="entry name" value="DinB/YfiT-like"/>
</dbReference>